<keyword evidence="3" id="KW-0028">Amino-acid biosynthesis</keyword>
<feature type="domain" description="ACT" evidence="9">
    <location>
        <begin position="191"/>
        <end position="265"/>
    </location>
</feature>
<dbReference type="EMBL" id="LN999010">
    <property type="protein sequence ID" value="CUX77020.1"/>
    <property type="molecule type" value="Genomic_DNA"/>
</dbReference>
<dbReference type="GO" id="GO:0005737">
    <property type="term" value="C:cytoplasm"/>
    <property type="evidence" value="ECO:0007669"/>
    <property type="project" value="TreeGrafter"/>
</dbReference>
<dbReference type="PANTHER" id="PTHR21022:SF19">
    <property type="entry name" value="PREPHENATE DEHYDRATASE-RELATED"/>
    <property type="match status" value="1"/>
</dbReference>
<dbReference type="Proteomes" id="UP000093069">
    <property type="component" value="Chromosome I"/>
</dbReference>
<proteinExistence type="predicted"/>
<evidence type="ECO:0000313" key="11">
    <source>
        <dbReference type="EMBL" id="CUX77020.1"/>
    </source>
</evidence>
<dbReference type="InterPro" id="IPR018528">
    <property type="entry name" value="Preph_deHydtase_CS"/>
</dbReference>
<evidence type="ECO:0000256" key="1">
    <source>
        <dbReference type="ARBA" id="ARBA00004741"/>
    </source>
</evidence>
<evidence type="ECO:0000259" key="9">
    <source>
        <dbReference type="PROSITE" id="PS51671"/>
    </source>
</evidence>
<dbReference type="FunFam" id="3.40.190.10:FF:000034">
    <property type="entry name" value="Chorismate mutase/prephenate dehydratase"/>
    <property type="match status" value="1"/>
</dbReference>
<dbReference type="InterPro" id="IPR045865">
    <property type="entry name" value="ACT-like_dom_sf"/>
</dbReference>
<evidence type="ECO:0000256" key="6">
    <source>
        <dbReference type="ARBA" id="ARBA00023239"/>
    </source>
</evidence>
<dbReference type="AlphaFoldDB" id="A0A160VQN5"/>
<evidence type="ECO:0000256" key="7">
    <source>
        <dbReference type="ARBA" id="ARBA00047848"/>
    </source>
</evidence>
<dbReference type="EC" id="4.2.1.51" evidence="2"/>
<keyword evidence="13" id="KW-1185">Reference proteome</keyword>
<dbReference type="GO" id="GO:0004664">
    <property type="term" value="F:prephenate dehydratase activity"/>
    <property type="evidence" value="ECO:0007669"/>
    <property type="project" value="UniProtKB-EC"/>
</dbReference>
<evidence type="ECO:0000313" key="13">
    <source>
        <dbReference type="Proteomes" id="UP000250189"/>
    </source>
</evidence>
<dbReference type="OrthoDB" id="8755at2157"/>
<evidence type="ECO:0000256" key="4">
    <source>
        <dbReference type="ARBA" id="ARBA00023141"/>
    </source>
</evidence>
<dbReference type="GO" id="GO:0009094">
    <property type="term" value="P:L-phenylalanine biosynthetic process"/>
    <property type="evidence" value="ECO:0007669"/>
    <property type="project" value="UniProtKB-KW"/>
</dbReference>
<protein>
    <recommendedName>
        <fullName evidence="2">prephenate dehydratase</fullName>
        <ecNumber evidence="2">4.2.1.51</ecNumber>
    </recommendedName>
</protein>
<comment type="catalytic activity">
    <reaction evidence="7">
        <text>prephenate + H(+) = 3-phenylpyruvate + CO2 + H2O</text>
        <dbReference type="Rhea" id="RHEA:21648"/>
        <dbReference type="ChEBI" id="CHEBI:15377"/>
        <dbReference type="ChEBI" id="CHEBI:15378"/>
        <dbReference type="ChEBI" id="CHEBI:16526"/>
        <dbReference type="ChEBI" id="CHEBI:18005"/>
        <dbReference type="ChEBI" id="CHEBI:29934"/>
        <dbReference type="EC" id="4.2.1.51"/>
    </reaction>
</comment>
<organism evidence="11 12">
    <name type="scientific">Thermococcus chitonophagus</name>
    <dbReference type="NCBI Taxonomy" id="54262"/>
    <lineage>
        <taxon>Archaea</taxon>
        <taxon>Methanobacteriati</taxon>
        <taxon>Methanobacteriota</taxon>
        <taxon>Thermococci</taxon>
        <taxon>Thermococcales</taxon>
        <taxon>Thermococcaceae</taxon>
        <taxon>Thermococcus</taxon>
    </lineage>
</organism>
<dbReference type="PROSITE" id="PS00858">
    <property type="entry name" value="PREPHENATE_DEHYDR_2"/>
    <property type="match status" value="1"/>
</dbReference>
<evidence type="ECO:0000256" key="5">
    <source>
        <dbReference type="ARBA" id="ARBA00023222"/>
    </source>
</evidence>
<dbReference type="PROSITE" id="PS51671">
    <property type="entry name" value="ACT"/>
    <property type="match status" value="1"/>
</dbReference>
<dbReference type="SUPFAM" id="SSF53850">
    <property type="entry name" value="Periplasmic binding protein-like II"/>
    <property type="match status" value="1"/>
</dbReference>
<evidence type="ECO:0000256" key="3">
    <source>
        <dbReference type="ARBA" id="ARBA00022605"/>
    </source>
</evidence>
<evidence type="ECO:0000259" key="8">
    <source>
        <dbReference type="PROSITE" id="PS51171"/>
    </source>
</evidence>
<evidence type="ECO:0000256" key="2">
    <source>
        <dbReference type="ARBA" id="ARBA00013147"/>
    </source>
</evidence>
<dbReference type="SUPFAM" id="SSF55021">
    <property type="entry name" value="ACT-like"/>
    <property type="match status" value="1"/>
</dbReference>
<name>A0A160VQN5_9EURY</name>
<gene>
    <name evidence="10" type="ORF">A3L04_01235</name>
    <name evidence="11" type="ORF">CHITON_0241</name>
</gene>
<comment type="pathway">
    <text evidence="1">Amino-acid biosynthesis; L-phenylalanine biosynthesis; phenylpyruvate from prephenate: step 1/1.</text>
</comment>
<dbReference type="STRING" id="54262.CHITON_0241"/>
<dbReference type="PROSITE" id="PS00857">
    <property type="entry name" value="PREPHENATE_DEHYDR_1"/>
    <property type="match status" value="1"/>
</dbReference>
<accession>A0A160VQN5</accession>
<dbReference type="Pfam" id="PF00800">
    <property type="entry name" value="PDT"/>
    <property type="match status" value="1"/>
</dbReference>
<keyword evidence="5" id="KW-0584">Phenylalanine biosynthesis</keyword>
<dbReference type="PANTHER" id="PTHR21022">
    <property type="entry name" value="PREPHENATE DEHYDRATASE P PROTEIN"/>
    <property type="match status" value="1"/>
</dbReference>
<feature type="domain" description="Prephenate dehydratase" evidence="8">
    <location>
        <begin position="1"/>
        <end position="173"/>
    </location>
</feature>
<evidence type="ECO:0000313" key="12">
    <source>
        <dbReference type="Proteomes" id="UP000093069"/>
    </source>
</evidence>
<dbReference type="RefSeq" id="WP_068575984.1">
    <property type="nucleotide sequence ID" value="NZ_CP015193.1"/>
</dbReference>
<dbReference type="NCBIfam" id="NF008865">
    <property type="entry name" value="PRK11898.1"/>
    <property type="match status" value="1"/>
</dbReference>
<sequence>MIYALGPQGSYTEKAARIFAKLISGKVRLLPSIYDVFEAVTRKNLGVVPVENSIEGSVTLTMDLLLEFPVKIFGEVSIEIRHCLIGYNMEKIRKVVSHPQALAQCRKFIRERGWEVESVESTSTAVQLVARLKREDVAAIGPKEAAELYGVPVLMEDIQDYENNKTRFILIGHQEIENPLRCNGFPKKSSIIVELKENKPGSLYRALGEFANRGINLTRIESRPSRKDLGLYYFYIDYEFYPRDDELMEALRKHASFIKHLGTYCVIEGDLRV</sequence>
<reference evidence="10 13" key="3">
    <citation type="submission" date="2016-04" db="EMBL/GenBank/DDBJ databases">
        <title>Complete genome sequence of Thermococcus chitonophagus type strain GC74.</title>
        <authorList>
            <person name="Oger P.M."/>
        </authorList>
    </citation>
    <scope>NUCLEOTIDE SEQUENCE [LARGE SCALE GENOMIC DNA]</scope>
    <source>
        <strain evidence="10 13">GC74</strain>
    </source>
</reference>
<dbReference type="KEGG" id="tch:CHITON_0241"/>
<dbReference type="EMBL" id="CP015193">
    <property type="protein sequence ID" value="ASJ15791.1"/>
    <property type="molecule type" value="Genomic_DNA"/>
</dbReference>
<dbReference type="CDD" id="cd04905">
    <property type="entry name" value="ACT_CM-PDT"/>
    <property type="match status" value="1"/>
</dbReference>
<dbReference type="GeneID" id="33321153"/>
<keyword evidence="4" id="KW-0057">Aromatic amino acid biosynthesis</keyword>
<dbReference type="Gene3D" id="3.30.70.260">
    <property type="match status" value="1"/>
</dbReference>
<dbReference type="CDD" id="cd13630">
    <property type="entry name" value="PBP2_PDT_1"/>
    <property type="match status" value="1"/>
</dbReference>
<reference evidence="12" key="1">
    <citation type="submission" date="2016-01" db="EMBL/GenBank/DDBJ databases">
        <authorList>
            <person name="Vorgias C.E."/>
        </authorList>
    </citation>
    <scope>NUCLEOTIDE SEQUENCE [LARGE SCALE GENOMIC DNA]</scope>
</reference>
<evidence type="ECO:0000313" key="10">
    <source>
        <dbReference type="EMBL" id="ASJ15791.1"/>
    </source>
</evidence>
<dbReference type="InterPro" id="IPR002912">
    <property type="entry name" value="ACT_dom"/>
</dbReference>
<reference evidence="11" key="2">
    <citation type="submission" date="2016-01" db="EMBL/GenBank/DDBJ databases">
        <authorList>
            <person name="Oliw E.H."/>
        </authorList>
    </citation>
    <scope>NUCLEOTIDE SEQUENCE</scope>
    <source>
        <strain evidence="11">1</strain>
    </source>
</reference>
<dbReference type="InterPro" id="IPR001086">
    <property type="entry name" value="Preph_deHydtase"/>
</dbReference>
<dbReference type="PROSITE" id="PS51171">
    <property type="entry name" value="PREPHENATE_DEHYDR_3"/>
    <property type="match status" value="1"/>
</dbReference>
<keyword evidence="6 11" id="KW-0456">Lyase</keyword>
<dbReference type="Proteomes" id="UP000250189">
    <property type="component" value="Chromosome"/>
</dbReference>
<dbReference type="Gene3D" id="3.40.190.10">
    <property type="entry name" value="Periplasmic binding protein-like II"/>
    <property type="match status" value="2"/>
</dbReference>
<dbReference type="Pfam" id="PF01842">
    <property type="entry name" value="ACT"/>
    <property type="match status" value="1"/>
</dbReference>